<comment type="function">
    <text evidence="3">Flagellin is the subunit protein which polymerizes to form the filaments of bacterial flagella.</text>
</comment>
<dbReference type="PANTHER" id="PTHR42792">
    <property type="entry name" value="FLAGELLIN"/>
    <property type="match status" value="1"/>
</dbReference>
<evidence type="ECO:0000256" key="2">
    <source>
        <dbReference type="ARBA" id="ARBA00023143"/>
    </source>
</evidence>
<sequence>MANMDLTRIRSNIQALSILHNLRGVNNNLAKHQLRVGTGKRINSAGDDPAGLTISTKLQSRYRVMGQLYDNIDQANNMLAVAEGALLSVNDILTTMNEKIIMSASDSIGTTERQAISQQLVQLVSEINDIADDTEFNGVQVLGSTTSFTFQTAEDGQTVWTTQSFDTTTLGMTNFTALTDTDTIDSTNYQSFYSEVEVAMETVSNALTALGSLSNRMATKSDIITVTRNATESAYNRIANADMAQEQMELTKYQLLQQTSLVMLAQANMSPQSLLTLFQ</sequence>
<organism evidence="6 7">
    <name type="scientific">Eiseniibacteriota bacterium</name>
    <dbReference type="NCBI Taxonomy" id="2212470"/>
    <lineage>
        <taxon>Bacteria</taxon>
        <taxon>Candidatus Eiseniibacteriota</taxon>
    </lineage>
</organism>
<dbReference type="Pfam" id="PF00700">
    <property type="entry name" value="Flagellin_C"/>
    <property type="match status" value="1"/>
</dbReference>
<evidence type="ECO:0000313" key="7">
    <source>
        <dbReference type="Proteomes" id="UP001593833"/>
    </source>
</evidence>
<name>A0ABV6YKI4_UNCEI</name>
<keyword evidence="6" id="KW-0969">Cilium</keyword>
<dbReference type="Pfam" id="PF00669">
    <property type="entry name" value="Flagellin_N"/>
    <property type="match status" value="1"/>
</dbReference>
<accession>A0ABV6YKI4</accession>
<keyword evidence="6" id="KW-0966">Cell projection</keyword>
<evidence type="ECO:0000313" key="6">
    <source>
        <dbReference type="EMBL" id="MFC1572842.1"/>
    </source>
</evidence>
<feature type="domain" description="Flagellin C-terminal" evidence="5">
    <location>
        <begin position="196"/>
        <end position="278"/>
    </location>
</feature>
<reference evidence="6 7" key="1">
    <citation type="submission" date="2024-09" db="EMBL/GenBank/DDBJ databases">
        <authorList>
            <person name="D'Angelo T."/>
        </authorList>
    </citation>
    <scope>NUCLEOTIDE SEQUENCE [LARGE SCALE GENOMIC DNA]</scope>
    <source>
        <strain evidence="6">SAG AM-320-E07</strain>
    </source>
</reference>
<dbReference type="SUPFAM" id="SSF64518">
    <property type="entry name" value="Phase 1 flagellin"/>
    <property type="match status" value="1"/>
</dbReference>
<evidence type="ECO:0000259" key="4">
    <source>
        <dbReference type="Pfam" id="PF00669"/>
    </source>
</evidence>
<dbReference type="Proteomes" id="UP001593833">
    <property type="component" value="Unassembled WGS sequence"/>
</dbReference>
<comment type="caution">
    <text evidence="6">The sequence shown here is derived from an EMBL/GenBank/DDBJ whole genome shotgun (WGS) entry which is preliminary data.</text>
</comment>
<keyword evidence="7" id="KW-1185">Reference proteome</keyword>
<evidence type="ECO:0000259" key="5">
    <source>
        <dbReference type="Pfam" id="PF00700"/>
    </source>
</evidence>
<keyword evidence="2 3" id="KW-0975">Bacterial flagellum</keyword>
<dbReference type="InterPro" id="IPR042187">
    <property type="entry name" value="Flagellin_C_sub2"/>
</dbReference>
<comment type="similarity">
    <text evidence="1 3">Belongs to the bacterial flagellin family.</text>
</comment>
<keyword evidence="6" id="KW-0282">Flagellum</keyword>
<evidence type="ECO:0000256" key="1">
    <source>
        <dbReference type="ARBA" id="ARBA00005709"/>
    </source>
</evidence>
<dbReference type="InterPro" id="IPR046358">
    <property type="entry name" value="Flagellin_C"/>
</dbReference>
<dbReference type="Gene3D" id="6.10.10.10">
    <property type="entry name" value="Flagellar export chaperone, C-terminal domain"/>
    <property type="match status" value="1"/>
</dbReference>
<dbReference type="PRINTS" id="PR00207">
    <property type="entry name" value="FLAGELLIN"/>
</dbReference>
<comment type="subcellular location">
    <subcellularLocation>
        <location evidence="3">Secreted</location>
    </subcellularLocation>
    <subcellularLocation>
        <location evidence="3">Bacterial flagellum</location>
    </subcellularLocation>
</comment>
<dbReference type="InterPro" id="IPR001492">
    <property type="entry name" value="Flagellin"/>
</dbReference>
<keyword evidence="3" id="KW-0964">Secreted</keyword>
<gene>
    <name evidence="6" type="ORF">ACFL6M_04505</name>
</gene>
<dbReference type="EMBL" id="JBHPKH010000043">
    <property type="protein sequence ID" value="MFC1572842.1"/>
    <property type="molecule type" value="Genomic_DNA"/>
</dbReference>
<dbReference type="Gene3D" id="1.20.1330.10">
    <property type="entry name" value="f41 fragment of flagellin, N-terminal domain"/>
    <property type="match status" value="1"/>
</dbReference>
<proteinExistence type="inferred from homology"/>
<feature type="domain" description="Flagellin N-terminal" evidence="4">
    <location>
        <begin position="9"/>
        <end position="143"/>
    </location>
</feature>
<protein>
    <recommendedName>
        <fullName evidence="3">Flagellin</fullName>
    </recommendedName>
</protein>
<dbReference type="InterPro" id="IPR001029">
    <property type="entry name" value="Flagellin_N"/>
</dbReference>
<dbReference type="PANTHER" id="PTHR42792:SF2">
    <property type="entry name" value="FLAGELLIN"/>
    <property type="match status" value="1"/>
</dbReference>
<evidence type="ECO:0000256" key="3">
    <source>
        <dbReference type="RuleBase" id="RU362073"/>
    </source>
</evidence>